<gene>
    <name evidence="2" type="ORF">Vbra_9371</name>
</gene>
<dbReference type="VEuPathDB" id="CryptoDB:Vbra_9371"/>
<feature type="compositionally biased region" description="Basic and acidic residues" evidence="1">
    <location>
        <begin position="409"/>
        <end position="423"/>
    </location>
</feature>
<dbReference type="OrthoDB" id="10643681at2759"/>
<dbReference type="AlphaFoldDB" id="A0A0G4FPN2"/>
<dbReference type="Proteomes" id="UP000041254">
    <property type="component" value="Unassembled WGS sequence"/>
</dbReference>
<evidence type="ECO:0000313" key="3">
    <source>
        <dbReference type="Proteomes" id="UP000041254"/>
    </source>
</evidence>
<name>A0A0G4FPN2_VITBC</name>
<feature type="compositionally biased region" description="Basic and acidic residues" evidence="1">
    <location>
        <begin position="680"/>
        <end position="689"/>
    </location>
</feature>
<organism evidence="2 3">
    <name type="scientific">Vitrella brassicaformis (strain CCMP3155)</name>
    <dbReference type="NCBI Taxonomy" id="1169540"/>
    <lineage>
        <taxon>Eukaryota</taxon>
        <taxon>Sar</taxon>
        <taxon>Alveolata</taxon>
        <taxon>Colpodellida</taxon>
        <taxon>Vitrellaceae</taxon>
        <taxon>Vitrella</taxon>
    </lineage>
</organism>
<feature type="compositionally biased region" description="Basic and acidic residues" evidence="1">
    <location>
        <begin position="224"/>
        <end position="243"/>
    </location>
</feature>
<dbReference type="InParanoid" id="A0A0G4FPN2"/>
<evidence type="ECO:0000256" key="1">
    <source>
        <dbReference type="SAM" id="MobiDB-lite"/>
    </source>
</evidence>
<evidence type="ECO:0000313" key="2">
    <source>
        <dbReference type="EMBL" id="CEM15969.1"/>
    </source>
</evidence>
<keyword evidence="3" id="KW-1185">Reference proteome</keyword>
<feature type="region of interest" description="Disordered" evidence="1">
    <location>
        <begin position="407"/>
        <end position="431"/>
    </location>
</feature>
<dbReference type="EMBL" id="CDMY01000475">
    <property type="protein sequence ID" value="CEM15969.1"/>
    <property type="molecule type" value="Genomic_DNA"/>
</dbReference>
<feature type="region of interest" description="Disordered" evidence="1">
    <location>
        <begin position="222"/>
        <end position="243"/>
    </location>
</feature>
<feature type="region of interest" description="Disordered" evidence="1">
    <location>
        <begin position="331"/>
        <end position="353"/>
    </location>
</feature>
<protein>
    <submittedName>
        <fullName evidence="2">Uncharacterized protein</fullName>
    </submittedName>
</protein>
<feature type="region of interest" description="Disordered" evidence="1">
    <location>
        <begin position="658"/>
        <end position="689"/>
    </location>
</feature>
<proteinExistence type="predicted"/>
<accession>A0A0G4FPN2</accession>
<feature type="compositionally biased region" description="Low complexity" evidence="1">
    <location>
        <begin position="665"/>
        <end position="674"/>
    </location>
</feature>
<sequence>MRRGSHHQHDLLSHEYHEVTSPEALQHLHIYCNALTNGLKHLYTHDYTAALACVEEAQVAAYGLGDVKKAAAMGKLMSVIYGYSGYGGHARDVLTEVIEQTDDPLQQTVMLASLAAVGTIEGDLHTARLRLEQALKISRQAGKHLLSHAVRSGGAGSRLTHEIAQMPLRAITNVLFGVPDIRLAVQALQQQKNAYKSVSSGTSLRLSLVEDLLGTLTHQAEMAQRSDHPQGQHTTHTKDGDTFDVDREEAMQLARSQRLRFNTERLHLLATAADTPGAGLRGWGPAALLGLTVTILQSPESASAAKNERKRLEAQEMLDFVRSVVKGHYSAETAPRGKGQKGSTSPAPAASLGDLTQDKLRDLLRWSQMVQTFLNIIVAFIESPQHQHLPFTAQSRQSSSLYASVLSGEADKERGSGSGRESRPGTAASGAGAASGGAEVAIAAADPLAAIALRLCLREGLKGVRHYRSHVMEATKAAGQTDEAAKHLAELDKEVALLEWALQLLPKLIKGGAGVGAAETTAIAAAAITCPATQELQDRLNGLVWVSSERIAKHLDLAKALVNQMLNRLKAMLERSLYRSTHIAVHALEGGFEVLKLHSRTNGVAPRYFRVEDGFLCWSKHREYLFQQPHHHTPSLPRPSHSHFEYDTTDFHRSLSHPHIHTHTHQQQQPSHLSPFTSGRGDHPHTHPPHDVGMAVGRCGPGAAKVVLPRRVSLQQVWGVRYGQRSDNFRTKSAAKGCAPELCLSIFLKPPGDTAGQAGRKGKKGDPHPQRQSIDLIFATFPSLFLFVCGLQVLTKTVNPHMSTLPPGRLLWLRVWYSLCRSYPHQPSMSFVKVLLAKQADMQHHTAAALARVAEGAI</sequence>
<reference evidence="2 3" key="1">
    <citation type="submission" date="2014-11" db="EMBL/GenBank/DDBJ databases">
        <authorList>
            <person name="Zhu J."/>
            <person name="Qi W."/>
            <person name="Song R."/>
        </authorList>
    </citation>
    <scope>NUCLEOTIDE SEQUENCE [LARGE SCALE GENOMIC DNA]</scope>
</reference>